<dbReference type="Proteomes" id="UP000253324">
    <property type="component" value="Unassembled WGS sequence"/>
</dbReference>
<evidence type="ECO:0000259" key="4">
    <source>
        <dbReference type="PROSITE" id="PS50404"/>
    </source>
</evidence>
<dbReference type="Gene3D" id="3.40.30.10">
    <property type="entry name" value="Glutaredoxin"/>
    <property type="match status" value="1"/>
</dbReference>
<dbReference type="OrthoDB" id="9810080at2"/>
<organism evidence="6 7">
    <name type="scientific">Phyllobacterium bourgognense</name>
    <dbReference type="NCBI Taxonomy" id="314236"/>
    <lineage>
        <taxon>Bacteria</taxon>
        <taxon>Pseudomonadati</taxon>
        <taxon>Pseudomonadota</taxon>
        <taxon>Alphaproteobacteria</taxon>
        <taxon>Hyphomicrobiales</taxon>
        <taxon>Phyllobacteriaceae</taxon>
        <taxon>Phyllobacterium</taxon>
    </lineage>
</organism>
<sequence>MLKIWGRTNSTNVKKALWAAEEVGVPYENIPAGGAYGVVSDPAYRAMNPNGLVPTLEDKDLVLWESNTIVRYLAAQYGQSTLYIDDAATRAKAERWMDWATSTLAGPFRDLFWNRVRMSAEERDNAAMEKGLQACGRLFAIVDTALASQPYLSGSQFGIGDIPVGCFAYAWFEMPIERPDHPHLESWYERLKLRPAYQKTVMTALT</sequence>
<keyword evidence="7" id="KW-1185">Reference proteome</keyword>
<dbReference type="InterPro" id="IPR040079">
    <property type="entry name" value="Glutathione_S-Trfase"/>
</dbReference>
<evidence type="ECO:0000256" key="1">
    <source>
        <dbReference type="ARBA" id="ARBA00007409"/>
    </source>
</evidence>
<comment type="caution">
    <text evidence="6">The sequence shown here is derived from an EMBL/GenBank/DDBJ whole genome shotgun (WGS) entry which is preliminary data.</text>
</comment>
<dbReference type="InterPro" id="IPR004045">
    <property type="entry name" value="Glutathione_S-Trfase_N"/>
</dbReference>
<accession>A0A368Z1F4</accession>
<evidence type="ECO:0000256" key="3">
    <source>
        <dbReference type="RuleBase" id="RU003494"/>
    </source>
</evidence>
<dbReference type="SUPFAM" id="SSF47616">
    <property type="entry name" value="GST C-terminal domain-like"/>
    <property type="match status" value="1"/>
</dbReference>
<evidence type="ECO:0000313" key="7">
    <source>
        <dbReference type="Proteomes" id="UP000253324"/>
    </source>
</evidence>
<evidence type="ECO:0000259" key="5">
    <source>
        <dbReference type="PROSITE" id="PS50405"/>
    </source>
</evidence>
<dbReference type="AlphaFoldDB" id="A0A368Z1F4"/>
<feature type="domain" description="GST N-terminal" evidence="4">
    <location>
        <begin position="1"/>
        <end position="81"/>
    </location>
</feature>
<dbReference type="InterPro" id="IPR036282">
    <property type="entry name" value="Glutathione-S-Trfase_C_sf"/>
</dbReference>
<dbReference type="InterPro" id="IPR004046">
    <property type="entry name" value="GST_C"/>
</dbReference>
<dbReference type="CDD" id="cd03047">
    <property type="entry name" value="GST_N_2"/>
    <property type="match status" value="1"/>
</dbReference>
<dbReference type="SUPFAM" id="SSF52833">
    <property type="entry name" value="Thioredoxin-like"/>
    <property type="match status" value="1"/>
</dbReference>
<dbReference type="FunFam" id="3.40.30.10:FF:000039">
    <property type="entry name" value="Glutathione S-transferase domain"/>
    <property type="match status" value="1"/>
</dbReference>
<dbReference type="PROSITE" id="PS50405">
    <property type="entry name" value="GST_CTER"/>
    <property type="match status" value="1"/>
</dbReference>
<name>A0A368Z1F4_9HYPH</name>
<dbReference type="InterPro" id="IPR010987">
    <property type="entry name" value="Glutathione-S-Trfase_C-like"/>
</dbReference>
<dbReference type="InterPro" id="IPR036249">
    <property type="entry name" value="Thioredoxin-like_sf"/>
</dbReference>
<dbReference type="PROSITE" id="PS50404">
    <property type="entry name" value="GST_NTER"/>
    <property type="match status" value="1"/>
</dbReference>
<evidence type="ECO:0000256" key="2">
    <source>
        <dbReference type="ARBA" id="ARBA00022679"/>
    </source>
</evidence>
<dbReference type="Pfam" id="PF00043">
    <property type="entry name" value="GST_C"/>
    <property type="match status" value="1"/>
</dbReference>
<dbReference type="Pfam" id="PF02798">
    <property type="entry name" value="GST_N"/>
    <property type="match status" value="1"/>
</dbReference>
<dbReference type="Gene3D" id="1.20.1050.10">
    <property type="match status" value="1"/>
</dbReference>
<protein>
    <submittedName>
        <fullName evidence="6">Glutathione S-transferase</fullName>
    </submittedName>
</protein>
<dbReference type="RefSeq" id="WP_114428786.1">
    <property type="nucleotide sequence ID" value="NZ_QPJM01000002.1"/>
</dbReference>
<dbReference type="SFLD" id="SFLDS00019">
    <property type="entry name" value="Glutathione_Transferase_(cytos"/>
    <property type="match status" value="1"/>
</dbReference>
<dbReference type="SFLD" id="SFLDG01150">
    <property type="entry name" value="Main.1:_Beta-like"/>
    <property type="match status" value="1"/>
</dbReference>
<dbReference type="CDD" id="cd03180">
    <property type="entry name" value="GST_C_2"/>
    <property type="match status" value="1"/>
</dbReference>
<gene>
    <name evidence="6" type="ORF">C7476_102265</name>
</gene>
<dbReference type="GO" id="GO:0016740">
    <property type="term" value="F:transferase activity"/>
    <property type="evidence" value="ECO:0007669"/>
    <property type="project" value="UniProtKB-KW"/>
</dbReference>
<dbReference type="SFLD" id="SFLDG00358">
    <property type="entry name" value="Main_(cytGST)"/>
    <property type="match status" value="1"/>
</dbReference>
<reference evidence="6 7" key="1">
    <citation type="submission" date="2018-07" db="EMBL/GenBank/DDBJ databases">
        <title>Genomic Encyclopedia of Type Strains, Phase III (KMG-III): the genomes of soil and plant-associated and newly described type strains.</title>
        <authorList>
            <person name="Whitman W."/>
        </authorList>
    </citation>
    <scope>NUCLEOTIDE SEQUENCE [LARGE SCALE GENOMIC DNA]</scope>
    <source>
        <strain evidence="6 7">31-25a</strain>
    </source>
</reference>
<feature type="domain" description="GST C-terminal" evidence="5">
    <location>
        <begin position="86"/>
        <end position="206"/>
    </location>
</feature>
<dbReference type="PANTHER" id="PTHR44051">
    <property type="entry name" value="GLUTATHIONE S-TRANSFERASE-RELATED"/>
    <property type="match status" value="1"/>
</dbReference>
<dbReference type="PANTHER" id="PTHR44051:SF19">
    <property type="entry name" value="DISULFIDE-BOND OXIDOREDUCTASE YFCG"/>
    <property type="match status" value="1"/>
</dbReference>
<dbReference type="EMBL" id="QPJM01000002">
    <property type="protein sequence ID" value="RCW86285.1"/>
    <property type="molecule type" value="Genomic_DNA"/>
</dbReference>
<comment type="similarity">
    <text evidence="1 3">Belongs to the GST superfamily.</text>
</comment>
<proteinExistence type="inferred from homology"/>
<evidence type="ECO:0000313" key="6">
    <source>
        <dbReference type="EMBL" id="RCW86285.1"/>
    </source>
</evidence>
<keyword evidence="2 6" id="KW-0808">Transferase</keyword>